<dbReference type="EMBL" id="CADIKH010000208">
    <property type="protein sequence ID" value="CAB3774937.1"/>
    <property type="molecule type" value="Genomic_DNA"/>
</dbReference>
<keyword evidence="3" id="KW-1185">Reference proteome</keyword>
<dbReference type="InterPro" id="IPR022169">
    <property type="entry name" value="DUF3701"/>
</dbReference>
<dbReference type="Pfam" id="PF12482">
    <property type="entry name" value="DUF3701"/>
    <property type="match status" value="1"/>
</dbReference>
<name>A0A6J5FBU5_9BURK</name>
<evidence type="ECO:0000313" key="3">
    <source>
        <dbReference type="Proteomes" id="UP000494363"/>
    </source>
</evidence>
<sequence length="166" mass="17986">MQFMKTRLSSTSPAESAAYRSPDGDELAALRALYAGMPVRQAAEPYLPARLGAGRSDHGILGAIRRRLARVARTAGRPDLVSVLTWKAVPRLGPAGARRIEVFFEAHPALTERARALVATSVPPGPIVPWAQLWLLHEVDGSSETFRAPRETCTLDADNDYTAVQA</sequence>
<proteinExistence type="predicted"/>
<reference evidence="2 3" key="1">
    <citation type="submission" date="2020-04" db="EMBL/GenBank/DDBJ databases">
        <authorList>
            <person name="De Canck E."/>
        </authorList>
    </citation>
    <scope>NUCLEOTIDE SEQUENCE [LARGE SCALE GENOMIC DNA]</scope>
    <source>
        <strain evidence="2 3">LMG 29542</strain>
    </source>
</reference>
<dbReference type="Proteomes" id="UP000494363">
    <property type="component" value="Unassembled WGS sequence"/>
</dbReference>
<feature type="region of interest" description="Disordered" evidence="1">
    <location>
        <begin position="1"/>
        <end position="21"/>
    </location>
</feature>
<protein>
    <submittedName>
        <fullName evidence="2">Uncharacterized protein</fullName>
    </submittedName>
</protein>
<evidence type="ECO:0000313" key="2">
    <source>
        <dbReference type="EMBL" id="CAB3774937.1"/>
    </source>
</evidence>
<gene>
    <name evidence="2" type="ORF">LMG29542_08319</name>
</gene>
<evidence type="ECO:0000256" key="1">
    <source>
        <dbReference type="SAM" id="MobiDB-lite"/>
    </source>
</evidence>
<accession>A0A6J5FBU5</accession>
<dbReference type="AlphaFoldDB" id="A0A6J5FBU5"/>
<organism evidence="2 3">
    <name type="scientific">Paraburkholderia humisilvae</name>
    <dbReference type="NCBI Taxonomy" id="627669"/>
    <lineage>
        <taxon>Bacteria</taxon>
        <taxon>Pseudomonadati</taxon>
        <taxon>Pseudomonadota</taxon>
        <taxon>Betaproteobacteria</taxon>
        <taxon>Burkholderiales</taxon>
        <taxon>Burkholderiaceae</taxon>
        <taxon>Paraburkholderia</taxon>
    </lineage>
</organism>